<dbReference type="Gene3D" id="3.30.200.20">
    <property type="entry name" value="Phosphorylase Kinase, domain 1"/>
    <property type="match status" value="1"/>
</dbReference>
<evidence type="ECO:0000256" key="9">
    <source>
        <dbReference type="ARBA" id="ARBA00022777"/>
    </source>
</evidence>
<reference evidence="17" key="2">
    <citation type="journal article" date="2023" name="Infect Dis Poverty">
        <title>Chromosome-scale genome of the human blood fluke Schistosoma mekongi and its implications for public health.</title>
        <authorList>
            <person name="Zhou M."/>
            <person name="Xu L."/>
            <person name="Xu D."/>
            <person name="Chen W."/>
            <person name="Khan J."/>
            <person name="Hu Y."/>
            <person name="Huang H."/>
            <person name="Wei H."/>
            <person name="Zhang Y."/>
            <person name="Chusongsang P."/>
            <person name="Tanasarnprasert K."/>
            <person name="Hu X."/>
            <person name="Limpanont Y."/>
            <person name="Lv Z."/>
        </authorList>
    </citation>
    <scope>NUCLEOTIDE SEQUENCE</scope>
    <source>
        <strain evidence="17">LV_2022a</strain>
    </source>
</reference>
<dbReference type="InterPro" id="IPR011009">
    <property type="entry name" value="Kinase-like_dom_sf"/>
</dbReference>
<comment type="catalytic activity">
    <reaction evidence="13">
        <text>L-threonyl-[protein] + ATP = O-phospho-L-threonyl-[protein] + ADP + H(+)</text>
        <dbReference type="Rhea" id="RHEA:46608"/>
        <dbReference type="Rhea" id="RHEA-COMP:11060"/>
        <dbReference type="Rhea" id="RHEA-COMP:11605"/>
        <dbReference type="ChEBI" id="CHEBI:15378"/>
        <dbReference type="ChEBI" id="CHEBI:30013"/>
        <dbReference type="ChEBI" id="CHEBI:30616"/>
        <dbReference type="ChEBI" id="CHEBI:61977"/>
        <dbReference type="ChEBI" id="CHEBI:456216"/>
        <dbReference type="EC" id="2.7.11.1"/>
    </reaction>
</comment>
<keyword evidence="4" id="KW-0963">Cytoplasm</keyword>
<reference evidence="17" key="1">
    <citation type="submission" date="2022-04" db="EMBL/GenBank/DDBJ databases">
        <authorList>
            <person name="Xu L."/>
            <person name="Lv Z."/>
        </authorList>
    </citation>
    <scope>NUCLEOTIDE SEQUENCE</scope>
    <source>
        <strain evidence="17">LV_2022a</strain>
    </source>
</reference>
<dbReference type="SUPFAM" id="SSF56112">
    <property type="entry name" value="Protein kinase-like (PK-like)"/>
    <property type="match status" value="1"/>
</dbReference>
<dbReference type="GO" id="GO:0000422">
    <property type="term" value="P:autophagy of mitochondrion"/>
    <property type="evidence" value="ECO:0007669"/>
    <property type="project" value="TreeGrafter"/>
</dbReference>
<evidence type="ECO:0000256" key="2">
    <source>
        <dbReference type="ARBA" id="ARBA00012513"/>
    </source>
</evidence>
<evidence type="ECO:0000256" key="4">
    <source>
        <dbReference type="ARBA" id="ARBA00022490"/>
    </source>
</evidence>
<dbReference type="EMBL" id="JALJAT010000004">
    <property type="protein sequence ID" value="KAK4470371.1"/>
    <property type="molecule type" value="Genomic_DNA"/>
</dbReference>
<dbReference type="SUPFAM" id="SSF116846">
    <property type="entry name" value="MIT domain"/>
    <property type="match status" value="1"/>
</dbReference>
<evidence type="ECO:0000256" key="7">
    <source>
        <dbReference type="ARBA" id="ARBA00022737"/>
    </source>
</evidence>
<feature type="binding site" evidence="15">
    <location>
        <position position="40"/>
    </location>
    <ligand>
        <name>ATP</name>
        <dbReference type="ChEBI" id="CHEBI:30616"/>
    </ligand>
</feature>
<evidence type="ECO:0000256" key="15">
    <source>
        <dbReference type="PROSITE-ProRule" id="PRU10141"/>
    </source>
</evidence>
<evidence type="ECO:0000256" key="10">
    <source>
        <dbReference type="ARBA" id="ARBA00022840"/>
    </source>
</evidence>
<dbReference type="PROSITE" id="PS00108">
    <property type="entry name" value="PROTEIN_KINASE_ST"/>
    <property type="match status" value="1"/>
</dbReference>
<evidence type="ECO:0000256" key="13">
    <source>
        <dbReference type="ARBA" id="ARBA00047899"/>
    </source>
</evidence>
<dbReference type="GO" id="GO:0034045">
    <property type="term" value="C:phagophore assembly site membrane"/>
    <property type="evidence" value="ECO:0007669"/>
    <property type="project" value="TreeGrafter"/>
</dbReference>
<dbReference type="Pfam" id="PF00069">
    <property type="entry name" value="Pkinase"/>
    <property type="match status" value="1"/>
</dbReference>
<dbReference type="EC" id="2.7.11.1" evidence="2"/>
<dbReference type="SMART" id="SM00220">
    <property type="entry name" value="S_TKc"/>
    <property type="match status" value="1"/>
</dbReference>
<sequence length="703" mass="79441">MIKVPGFVISHLLGRGTYGHVYFGKKFGSSKPVAIKCIMKSKLGKQARDNLVSEISILKALEHPHIVCMLDFTWDSSFVYIIMEFCGGGDLSRYMKQKRKLDELLVQHFLQQLALALQYLKSKNIVHMDLKPQNILLTSVNHPSLKLADFGFAQCIKEIAKRNEIRGTLLYMAPEIFREGVCHPSCDLWSIGIILYECLFGTSPYGHITVEELKENLLSDKPIKFPSTSDISEPCAQLLRDLLKRNPSERLNHEQFFSHPFIDLDHLPSAQSMDKATEYFDQAPKLESLGKLCEAYSCYLEGLNHLMAAYNYEQIRFKKSEIRKLMKYYLLKTESLKLELCFTGHTNVDSSSSSHLMTINPSNQAFHLPDPIVPAKCYEVSQQPKVNMNASNKNPLHFSTKEKNDCQVKSESLPTSNACHRPLNAITSNNSKYFKGELLLKDSVERIDDCLSSDKTGIVTRIKHWFSRQNAKKENTYESGGRNIDRVPTALLVDVDHVNSTHLSSESRNSLPSKIPSPTSPCCNLASPTKKEKQYLTHSQSANSSTIEPTIISREMSSSLDSTKFTNTQLESEPSAKSIDNLDGLIEKIDRSHLQELDSCSDVVGLFLNRFDELISKDCLQEALVYFENEFANCLKVAQNDSNVENRNIVFKKLTLAMDKAEKLKANLNFSNRLADANETSDFQVGEEVLDETSQEEDGCTFM</sequence>
<keyword evidence="11" id="KW-0072">Autophagy</keyword>
<proteinExistence type="predicted"/>
<dbReference type="InterPro" id="IPR007330">
    <property type="entry name" value="MIT_dom"/>
</dbReference>
<evidence type="ECO:0000259" key="16">
    <source>
        <dbReference type="PROSITE" id="PS50011"/>
    </source>
</evidence>
<keyword evidence="18" id="KW-1185">Reference proteome</keyword>
<name>A0AAE1ZA90_SCHME</name>
<keyword evidence="7" id="KW-0677">Repeat</keyword>
<feature type="domain" description="Protein kinase" evidence="16">
    <location>
        <begin position="7"/>
        <end position="262"/>
    </location>
</feature>
<dbReference type="Proteomes" id="UP001292079">
    <property type="component" value="Unassembled WGS sequence"/>
</dbReference>
<dbReference type="PROSITE" id="PS00107">
    <property type="entry name" value="PROTEIN_KINASE_ATP"/>
    <property type="match status" value="1"/>
</dbReference>
<dbReference type="PANTHER" id="PTHR24348:SF65">
    <property type="entry name" value="SERINE_THREONINE-PROTEIN KINASE ULK3"/>
    <property type="match status" value="1"/>
</dbReference>
<dbReference type="GO" id="GO:0005776">
    <property type="term" value="C:autophagosome"/>
    <property type="evidence" value="ECO:0007669"/>
    <property type="project" value="TreeGrafter"/>
</dbReference>
<evidence type="ECO:0000256" key="14">
    <source>
        <dbReference type="ARBA" id="ARBA00048679"/>
    </source>
</evidence>
<evidence type="ECO:0000256" key="12">
    <source>
        <dbReference type="ARBA" id="ARBA00032242"/>
    </source>
</evidence>
<keyword evidence="5" id="KW-0723">Serine/threonine-protein kinase</keyword>
<keyword evidence="8 15" id="KW-0547">Nucleotide-binding</keyword>
<evidence type="ECO:0000256" key="5">
    <source>
        <dbReference type="ARBA" id="ARBA00022527"/>
    </source>
</evidence>
<dbReference type="GO" id="GO:0005524">
    <property type="term" value="F:ATP binding"/>
    <property type="evidence" value="ECO:0007669"/>
    <property type="project" value="UniProtKB-UniRule"/>
</dbReference>
<comment type="subcellular location">
    <subcellularLocation>
        <location evidence="1">Cytoplasm</location>
    </subcellularLocation>
</comment>
<dbReference type="GO" id="GO:0034727">
    <property type="term" value="P:piecemeal microautophagy of the nucleus"/>
    <property type="evidence" value="ECO:0007669"/>
    <property type="project" value="TreeGrafter"/>
</dbReference>
<keyword evidence="6" id="KW-0808">Transferase</keyword>
<dbReference type="GO" id="GO:0061709">
    <property type="term" value="P:reticulophagy"/>
    <property type="evidence" value="ECO:0007669"/>
    <property type="project" value="TreeGrafter"/>
</dbReference>
<dbReference type="FunFam" id="3.30.200.20:FF:000042">
    <property type="entry name" value="Aurora kinase A"/>
    <property type="match status" value="1"/>
</dbReference>
<evidence type="ECO:0000256" key="6">
    <source>
        <dbReference type="ARBA" id="ARBA00022679"/>
    </source>
</evidence>
<dbReference type="Pfam" id="PF04212">
    <property type="entry name" value="MIT"/>
    <property type="match status" value="1"/>
</dbReference>
<dbReference type="Gene3D" id="1.20.58.80">
    <property type="entry name" value="Phosphotransferase system, lactose/cellobiose-type IIA subunit"/>
    <property type="match status" value="1"/>
</dbReference>
<protein>
    <recommendedName>
        <fullName evidence="3">Serine/threonine-protein kinase ULK3</fullName>
        <ecNumber evidence="2">2.7.11.1</ecNumber>
    </recommendedName>
    <alternativeName>
        <fullName evidence="12">Unc-51-like kinase 3</fullName>
    </alternativeName>
</protein>
<evidence type="ECO:0000256" key="8">
    <source>
        <dbReference type="ARBA" id="ARBA00022741"/>
    </source>
</evidence>
<dbReference type="InterPro" id="IPR008271">
    <property type="entry name" value="Ser/Thr_kinase_AS"/>
</dbReference>
<dbReference type="PROSITE" id="PS50011">
    <property type="entry name" value="PROTEIN_KINASE_DOM"/>
    <property type="match status" value="1"/>
</dbReference>
<dbReference type="InterPro" id="IPR000719">
    <property type="entry name" value="Prot_kinase_dom"/>
</dbReference>
<gene>
    <name evidence="17" type="ORF">MN116_005932</name>
</gene>
<dbReference type="GO" id="GO:0000045">
    <property type="term" value="P:autophagosome assembly"/>
    <property type="evidence" value="ECO:0007669"/>
    <property type="project" value="TreeGrafter"/>
</dbReference>
<organism evidence="17 18">
    <name type="scientific">Schistosoma mekongi</name>
    <name type="common">Parasitic worm</name>
    <dbReference type="NCBI Taxonomy" id="38744"/>
    <lineage>
        <taxon>Eukaryota</taxon>
        <taxon>Metazoa</taxon>
        <taxon>Spiralia</taxon>
        <taxon>Lophotrochozoa</taxon>
        <taxon>Platyhelminthes</taxon>
        <taxon>Trematoda</taxon>
        <taxon>Digenea</taxon>
        <taxon>Strigeidida</taxon>
        <taxon>Schistosomatoidea</taxon>
        <taxon>Schistosomatidae</taxon>
        <taxon>Schistosoma</taxon>
    </lineage>
</organism>
<comment type="catalytic activity">
    <reaction evidence="14">
        <text>L-seryl-[protein] + ATP = O-phospho-L-seryl-[protein] + ADP + H(+)</text>
        <dbReference type="Rhea" id="RHEA:17989"/>
        <dbReference type="Rhea" id="RHEA-COMP:9863"/>
        <dbReference type="Rhea" id="RHEA-COMP:11604"/>
        <dbReference type="ChEBI" id="CHEBI:15378"/>
        <dbReference type="ChEBI" id="CHEBI:29999"/>
        <dbReference type="ChEBI" id="CHEBI:30616"/>
        <dbReference type="ChEBI" id="CHEBI:83421"/>
        <dbReference type="ChEBI" id="CHEBI:456216"/>
        <dbReference type="EC" id="2.7.11.1"/>
    </reaction>
</comment>
<evidence type="ECO:0000256" key="1">
    <source>
        <dbReference type="ARBA" id="ARBA00004496"/>
    </source>
</evidence>
<dbReference type="PANTHER" id="PTHR24348">
    <property type="entry name" value="SERINE/THREONINE-PROTEIN KINASE UNC-51-RELATED"/>
    <property type="match status" value="1"/>
</dbReference>
<dbReference type="InterPro" id="IPR017441">
    <property type="entry name" value="Protein_kinase_ATP_BS"/>
</dbReference>
<dbReference type="InterPro" id="IPR045269">
    <property type="entry name" value="Atg1-like"/>
</dbReference>
<keyword evidence="9" id="KW-0418">Kinase</keyword>
<dbReference type="GO" id="GO:0004674">
    <property type="term" value="F:protein serine/threonine kinase activity"/>
    <property type="evidence" value="ECO:0007669"/>
    <property type="project" value="UniProtKB-KW"/>
</dbReference>
<dbReference type="GO" id="GO:0010506">
    <property type="term" value="P:regulation of autophagy"/>
    <property type="evidence" value="ECO:0007669"/>
    <property type="project" value="InterPro"/>
</dbReference>
<evidence type="ECO:0000256" key="3">
    <source>
        <dbReference type="ARBA" id="ARBA00021644"/>
    </source>
</evidence>
<evidence type="ECO:0000313" key="17">
    <source>
        <dbReference type="EMBL" id="KAK4470371.1"/>
    </source>
</evidence>
<dbReference type="GO" id="GO:0005829">
    <property type="term" value="C:cytosol"/>
    <property type="evidence" value="ECO:0007669"/>
    <property type="project" value="TreeGrafter"/>
</dbReference>
<evidence type="ECO:0000313" key="18">
    <source>
        <dbReference type="Proteomes" id="UP001292079"/>
    </source>
</evidence>
<keyword evidence="10 15" id="KW-0067">ATP-binding</keyword>
<dbReference type="InterPro" id="IPR036181">
    <property type="entry name" value="MIT_dom_sf"/>
</dbReference>
<evidence type="ECO:0000256" key="11">
    <source>
        <dbReference type="ARBA" id="ARBA00023006"/>
    </source>
</evidence>
<dbReference type="Gene3D" id="1.10.510.10">
    <property type="entry name" value="Transferase(Phosphotransferase) domain 1"/>
    <property type="match status" value="1"/>
</dbReference>
<comment type="caution">
    <text evidence="17">The sequence shown here is derived from an EMBL/GenBank/DDBJ whole genome shotgun (WGS) entry which is preliminary data.</text>
</comment>
<accession>A0AAE1ZA90</accession>
<dbReference type="GO" id="GO:0042594">
    <property type="term" value="P:response to starvation"/>
    <property type="evidence" value="ECO:0007669"/>
    <property type="project" value="TreeGrafter"/>
</dbReference>
<dbReference type="AlphaFoldDB" id="A0AAE1ZA90"/>